<dbReference type="InterPro" id="IPR058210">
    <property type="entry name" value="SACS/Nov_dom"/>
</dbReference>
<evidence type="ECO:0000313" key="4">
    <source>
        <dbReference type="Proteomes" id="UP000663829"/>
    </source>
</evidence>
<evidence type="ECO:0000259" key="1">
    <source>
        <dbReference type="Pfam" id="PF25794"/>
    </source>
</evidence>
<dbReference type="Pfam" id="PF25794">
    <property type="entry name" value="SACS"/>
    <property type="match status" value="1"/>
</dbReference>
<comment type="caution">
    <text evidence="2">The sequence shown here is derived from an EMBL/GenBank/DDBJ whole genome shotgun (WGS) entry which is preliminary data.</text>
</comment>
<dbReference type="OrthoDB" id="1262810at2759"/>
<reference evidence="2" key="1">
    <citation type="submission" date="2021-02" db="EMBL/GenBank/DDBJ databases">
        <authorList>
            <person name="Nowell W R."/>
        </authorList>
    </citation>
    <scope>NUCLEOTIDE SEQUENCE</scope>
</reference>
<dbReference type="EMBL" id="CAJOBC010026786">
    <property type="protein sequence ID" value="CAF4072280.1"/>
    <property type="molecule type" value="Genomic_DNA"/>
</dbReference>
<dbReference type="PANTHER" id="PTHR32387:SF0">
    <property type="entry name" value="PROTEIN NO VEIN"/>
    <property type="match status" value="1"/>
</dbReference>
<dbReference type="InterPro" id="IPR036890">
    <property type="entry name" value="HATPase_C_sf"/>
</dbReference>
<sequence>MSLKNRVQYLFNRNTNYAFPEHALNQAESLKSLSNDLYTDSVRFIYELLQNADDASIRNLSVPRKVVISVIDKYLIITHNGLPFNEKDLDALCAVGCGTKAKDYEKTGYKGLGFKAVFGKSGYVLIYSKGEYFRFDSSQTFHWNANWSETQNTWEIENNRKFIFPWQIVPLWTEINDVPTMVKDFIRNNPCKVAYIILLNKVEDAEQGLKQLQKHSHMLLFLRNITETHFYSKTSRVILRLETNTDGTKKLQFTGGIPSQWIMKQLVLDIPDEICQALSNDLNIPEKLKLVRKTEISFAAKYEGTNKIQKLDENESVLFCYIPTTISQYKFPLLVNANFLTTVNREQLHTDSTWNQWLFKQIPKEIFKWISDLALEKWQQHAYKLVPNKLTLNDTLVKRYNESCEQGMKQIKFIMNNQRSPLFLSVDEAIIDLTSLSKEPFVGSDRIRLNWALKSLTGTIVFSYLKGVIFVDYH</sequence>
<organism evidence="2 4">
    <name type="scientific">Didymodactylos carnosus</name>
    <dbReference type="NCBI Taxonomy" id="1234261"/>
    <lineage>
        <taxon>Eukaryota</taxon>
        <taxon>Metazoa</taxon>
        <taxon>Spiralia</taxon>
        <taxon>Gnathifera</taxon>
        <taxon>Rotifera</taxon>
        <taxon>Eurotatoria</taxon>
        <taxon>Bdelloidea</taxon>
        <taxon>Philodinida</taxon>
        <taxon>Philodinidae</taxon>
        <taxon>Didymodactylos</taxon>
    </lineage>
</organism>
<name>A0A815C3R9_9BILA</name>
<dbReference type="SUPFAM" id="SSF55874">
    <property type="entry name" value="ATPase domain of HSP90 chaperone/DNA topoisomerase II/histidine kinase"/>
    <property type="match status" value="1"/>
</dbReference>
<protein>
    <recommendedName>
        <fullName evidence="1">Sacsin/Nov domain-containing protein</fullName>
    </recommendedName>
</protein>
<evidence type="ECO:0000313" key="2">
    <source>
        <dbReference type="EMBL" id="CAF1278657.1"/>
    </source>
</evidence>
<accession>A0A815C3R9</accession>
<dbReference type="Proteomes" id="UP000681722">
    <property type="component" value="Unassembled WGS sequence"/>
</dbReference>
<dbReference type="NCBIfam" id="NF047352">
    <property type="entry name" value="P_loop_sacsin"/>
    <property type="match status" value="1"/>
</dbReference>
<feature type="domain" description="Sacsin/Nov" evidence="1">
    <location>
        <begin position="77"/>
        <end position="232"/>
    </location>
</feature>
<dbReference type="AlphaFoldDB" id="A0A815C3R9"/>
<dbReference type="EMBL" id="CAJNOQ010011515">
    <property type="protein sequence ID" value="CAF1278657.1"/>
    <property type="molecule type" value="Genomic_DNA"/>
</dbReference>
<dbReference type="PANTHER" id="PTHR32387">
    <property type="entry name" value="WU:FJ29H11"/>
    <property type="match status" value="1"/>
</dbReference>
<proteinExistence type="predicted"/>
<gene>
    <name evidence="2" type="ORF">GPM918_LOCUS27446</name>
    <name evidence="3" type="ORF">SRO942_LOCUS27774</name>
</gene>
<dbReference type="InterPro" id="IPR052957">
    <property type="entry name" value="Auxin_embryo_med"/>
</dbReference>
<keyword evidence="4" id="KW-1185">Reference proteome</keyword>
<dbReference type="Gene3D" id="3.30.565.10">
    <property type="entry name" value="Histidine kinase-like ATPase, C-terminal domain"/>
    <property type="match status" value="1"/>
</dbReference>
<evidence type="ECO:0000313" key="3">
    <source>
        <dbReference type="EMBL" id="CAF4072280.1"/>
    </source>
</evidence>
<dbReference type="Proteomes" id="UP000663829">
    <property type="component" value="Unassembled WGS sequence"/>
</dbReference>